<dbReference type="InterPro" id="IPR039123">
    <property type="entry name" value="PPTC7"/>
</dbReference>
<dbReference type="Proteomes" id="UP000306102">
    <property type="component" value="Unassembled WGS sequence"/>
</dbReference>
<comment type="catalytic activity">
    <reaction evidence="1">
        <text>O-phospho-L-seryl-[protein] + H2O = L-seryl-[protein] + phosphate</text>
        <dbReference type="Rhea" id="RHEA:20629"/>
        <dbReference type="Rhea" id="RHEA-COMP:9863"/>
        <dbReference type="Rhea" id="RHEA-COMP:11604"/>
        <dbReference type="ChEBI" id="CHEBI:15377"/>
        <dbReference type="ChEBI" id="CHEBI:29999"/>
        <dbReference type="ChEBI" id="CHEBI:43474"/>
        <dbReference type="ChEBI" id="CHEBI:83421"/>
        <dbReference type="EC" id="3.1.3.16"/>
    </reaction>
</comment>
<comment type="similarity">
    <text evidence="1">Belongs to the PP2C family.</text>
</comment>
<evidence type="ECO:0000313" key="2">
    <source>
        <dbReference type="EMBL" id="THG15334.1"/>
    </source>
</evidence>
<accession>A0A4S4EH64</accession>
<dbReference type="PANTHER" id="PTHR12320:SF14">
    <property type="entry name" value="PROTEIN PHOSPHATASE"/>
    <property type="match status" value="1"/>
</dbReference>
<dbReference type="EMBL" id="SDRB02004798">
    <property type="protein sequence ID" value="THG15334.1"/>
    <property type="molecule type" value="Genomic_DNA"/>
</dbReference>
<name>A0A4S4EH64_CAMSN</name>
<keyword evidence="1" id="KW-0904">Protein phosphatase</keyword>
<dbReference type="STRING" id="542762.A0A4S4EH64"/>
<gene>
    <name evidence="2" type="ORF">TEA_005311</name>
</gene>
<comment type="cofactor">
    <cofactor evidence="1">
        <name>Mg(2+)</name>
        <dbReference type="ChEBI" id="CHEBI:18420"/>
    </cofactor>
</comment>
<evidence type="ECO:0000256" key="1">
    <source>
        <dbReference type="RuleBase" id="RU366020"/>
    </source>
</evidence>
<keyword evidence="3" id="KW-1185">Reference proteome</keyword>
<comment type="cofactor">
    <cofactor evidence="1">
        <name>Mn(2+)</name>
        <dbReference type="ChEBI" id="CHEBI:29035"/>
    </cofactor>
</comment>
<keyword evidence="1" id="KW-0378">Hydrolase</keyword>
<keyword evidence="1" id="KW-0464">Manganese</keyword>
<dbReference type="GO" id="GO:0004722">
    <property type="term" value="F:protein serine/threonine phosphatase activity"/>
    <property type="evidence" value="ECO:0007669"/>
    <property type="project" value="UniProtKB-EC"/>
</dbReference>
<reference evidence="2 3" key="1">
    <citation type="journal article" date="2018" name="Proc. Natl. Acad. Sci. U.S.A.">
        <title>Draft genome sequence of Camellia sinensis var. sinensis provides insights into the evolution of the tea genome and tea quality.</title>
        <authorList>
            <person name="Wei C."/>
            <person name="Yang H."/>
            <person name="Wang S."/>
            <person name="Zhao J."/>
            <person name="Liu C."/>
            <person name="Gao L."/>
            <person name="Xia E."/>
            <person name="Lu Y."/>
            <person name="Tai Y."/>
            <person name="She G."/>
            <person name="Sun J."/>
            <person name="Cao H."/>
            <person name="Tong W."/>
            <person name="Gao Q."/>
            <person name="Li Y."/>
            <person name="Deng W."/>
            <person name="Jiang X."/>
            <person name="Wang W."/>
            <person name="Chen Q."/>
            <person name="Zhang S."/>
            <person name="Li H."/>
            <person name="Wu J."/>
            <person name="Wang P."/>
            <person name="Li P."/>
            <person name="Shi C."/>
            <person name="Zheng F."/>
            <person name="Jian J."/>
            <person name="Huang B."/>
            <person name="Shan D."/>
            <person name="Shi M."/>
            <person name="Fang C."/>
            <person name="Yue Y."/>
            <person name="Li F."/>
            <person name="Li D."/>
            <person name="Wei S."/>
            <person name="Han B."/>
            <person name="Jiang C."/>
            <person name="Yin Y."/>
            <person name="Xia T."/>
            <person name="Zhang Z."/>
            <person name="Bennetzen J.L."/>
            <person name="Zhao S."/>
            <person name="Wan X."/>
        </authorList>
    </citation>
    <scope>NUCLEOTIDE SEQUENCE [LARGE SCALE GENOMIC DNA]</scope>
    <source>
        <strain evidence="3">cv. Shuchazao</strain>
        <tissue evidence="2">Leaf</tissue>
    </source>
</reference>
<protein>
    <recommendedName>
        <fullName evidence="1">Protein phosphatase</fullName>
        <ecNumber evidence="1">3.1.3.16</ecNumber>
    </recommendedName>
</protein>
<sequence length="131" mass="14572">MSWSRKVNCVFHSERRLKIAAGPPYLPKDDELKPRGDDAHFLYAEKQTVGWADGAGGWTRKARTNGLLDNLRESEIEEIINHGVQKGSRQLACLLANLAPYNSFDKYADTLFARTARKAGYSCAGGKVDDN</sequence>
<proteinExistence type="inferred from homology"/>
<dbReference type="GO" id="GO:0046872">
    <property type="term" value="F:metal ion binding"/>
    <property type="evidence" value="ECO:0007669"/>
    <property type="project" value="UniProtKB-UniRule"/>
</dbReference>
<dbReference type="EC" id="3.1.3.16" evidence="1"/>
<organism evidence="2 3">
    <name type="scientific">Camellia sinensis var. sinensis</name>
    <name type="common">China tea</name>
    <dbReference type="NCBI Taxonomy" id="542762"/>
    <lineage>
        <taxon>Eukaryota</taxon>
        <taxon>Viridiplantae</taxon>
        <taxon>Streptophyta</taxon>
        <taxon>Embryophyta</taxon>
        <taxon>Tracheophyta</taxon>
        <taxon>Spermatophyta</taxon>
        <taxon>Magnoliopsida</taxon>
        <taxon>eudicotyledons</taxon>
        <taxon>Gunneridae</taxon>
        <taxon>Pentapetalae</taxon>
        <taxon>asterids</taxon>
        <taxon>Ericales</taxon>
        <taxon>Theaceae</taxon>
        <taxon>Camellia</taxon>
    </lineage>
</organism>
<comment type="catalytic activity">
    <reaction evidence="1">
        <text>O-phospho-L-threonyl-[protein] + H2O = L-threonyl-[protein] + phosphate</text>
        <dbReference type="Rhea" id="RHEA:47004"/>
        <dbReference type="Rhea" id="RHEA-COMP:11060"/>
        <dbReference type="Rhea" id="RHEA-COMP:11605"/>
        <dbReference type="ChEBI" id="CHEBI:15377"/>
        <dbReference type="ChEBI" id="CHEBI:30013"/>
        <dbReference type="ChEBI" id="CHEBI:43474"/>
        <dbReference type="ChEBI" id="CHEBI:61977"/>
        <dbReference type="EC" id="3.1.3.16"/>
    </reaction>
</comment>
<keyword evidence="1" id="KW-0460">Magnesium</keyword>
<comment type="caution">
    <text evidence="2">The sequence shown here is derived from an EMBL/GenBank/DDBJ whole genome shotgun (WGS) entry which is preliminary data.</text>
</comment>
<dbReference type="PANTHER" id="PTHR12320">
    <property type="entry name" value="PROTEIN PHOSPHATASE 2C"/>
    <property type="match status" value="1"/>
</dbReference>
<evidence type="ECO:0000313" key="3">
    <source>
        <dbReference type="Proteomes" id="UP000306102"/>
    </source>
</evidence>
<dbReference type="AlphaFoldDB" id="A0A4S4EH64"/>
<keyword evidence="1" id="KW-0479">Metal-binding</keyword>